<evidence type="ECO:0000313" key="3">
    <source>
        <dbReference type="EMBL" id="RXZ49293.1"/>
    </source>
</evidence>
<dbReference type="SUPFAM" id="SSF56601">
    <property type="entry name" value="beta-lactamase/transpeptidase-like"/>
    <property type="match status" value="1"/>
</dbReference>
<dbReference type="PROSITE" id="PS51257">
    <property type="entry name" value="PROKAR_LIPOPROTEIN"/>
    <property type="match status" value="1"/>
</dbReference>
<dbReference type="GO" id="GO:0016787">
    <property type="term" value="F:hydrolase activity"/>
    <property type="evidence" value="ECO:0007669"/>
    <property type="project" value="UniProtKB-KW"/>
</dbReference>
<accession>A0A4V1QSR3</accession>
<evidence type="ECO:0000256" key="1">
    <source>
        <dbReference type="SAM" id="SignalP"/>
    </source>
</evidence>
<proteinExistence type="predicted"/>
<dbReference type="InterPro" id="IPR012338">
    <property type="entry name" value="Beta-lactam/transpept-like"/>
</dbReference>
<keyword evidence="4" id="KW-1185">Reference proteome</keyword>
<gene>
    <name evidence="3" type="ORF">ESP57_10250</name>
</gene>
<feature type="signal peptide" evidence="1">
    <location>
        <begin position="1"/>
        <end position="24"/>
    </location>
</feature>
<sequence>MSTTRRGPVLGRIVVFACALGLLAACTSGGATPAASPSPLPASTAPDASDEVAADDAVKADAVMQIVRDYMEEAHLKAVIVKVSVDGAEIVTAAEGESMTGIPATPDMHFRNGAVAISYVSTLMLQLVDEGEMSLDDKVSMYLPDLPHADEVTVGQLAQMTSGYQDFVLGNEEFAEIAYADPFKAWTTEDQLALAMDKPLWFEPGTNWAYAHTNYVILGLVLEEVTGMSLEDALQERVLDPLGLANTTASLTAEIPEPALHAYSSERRSFLNIPEGVPFYEDSTGWNPSWTISQGAIQTSNIDDLLTSAIAVGTGELLSKESYEAMTSTDLRGKTTAIDGCVNCRPLDEFATYGLGLWISGDWLLQNPLFYGYAAVNAYLPSERIAIAVAVTYEEEAFNSEGQYSNGGDELFRRIGAYLAPDDAPPVRPTP</sequence>
<dbReference type="OrthoDB" id="3174977at2"/>
<comment type="caution">
    <text evidence="3">The sequence shown here is derived from an EMBL/GenBank/DDBJ whole genome shotgun (WGS) entry which is preliminary data.</text>
</comment>
<dbReference type="Gene3D" id="3.40.710.10">
    <property type="entry name" value="DD-peptidase/beta-lactamase superfamily"/>
    <property type="match status" value="1"/>
</dbReference>
<dbReference type="InterPro" id="IPR050491">
    <property type="entry name" value="AmpC-like"/>
</dbReference>
<feature type="chain" id="PRO_5038621590" evidence="1">
    <location>
        <begin position="25"/>
        <end position="431"/>
    </location>
</feature>
<keyword evidence="3" id="KW-0378">Hydrolase</keyword>
<dbReference type="InterPro" id="IPR001466">
    <property type="entry name" value="Beta-lactam-related"/>
</dbReference>
<evidence type="ECO:0000313" key="4">
    <source>
        <dbReference type="Proteomes" id="UP000292935"/>
    </source>
</evidence>
<dbReference type="Proteomes" id="UP000292935">
    <property type="component" value="Unassembled WGS sequence"/>
</dbReference>
<dbReference type="PANTHER" id="PTHR46825">
    <property type="entry name" value="D-ALANYL-D-ALANINE-CARBOXYPEPTIDASE/ENDOPEPTIDASE AMPH"/>
    <property type="match status" value="1"/>
</dbReference>
<protein>
    <submittedName>
        <fullName evidence="3">Class A beta-lactamase-related serine hydrolase</fullName>
    </submittedName>
</protein>
<dbReference type="EMBL" id="SDPO01000002">
    <property type="protein sequence ID" value="RXZ49293.1"/>
    <property type="molecule type" value="Genomic_DNA"/>
</dbReference>
<dbReference type="RefSeq" id="WP_129231460.1">
    <property type="nucleotide sequence ID" value="NZ_SDPO01000002.1"/>
</dbReference>
<evidence type="ECO:0000259" key="2">
    <source>
        <dbReference type="Pfam" id="PF00144"/>
    </source>
</evidence>
<dbReference type="PANTHER" id="PTHR46825:SF7">
    <property type="entry name" value="D-ALANYL-D-ALANINE CARBOXYPEPTIDASE"/>
    <property type="match status" value="1"/>
</dbReference>
<organism evidence="3 4">
    <name type="scientific">Agromyces fucosus</name>
    <dbReference type="NCBI Taxonomy" id="41985"/>
    <lineage>
        <taxon>Bacteria</taxon>
        <taxon>Bacillati</taxon>
        <taxon>Actinomycetota</taxon>
        <taxon>Actinomycetes</taxon>
        <taxon>Micrococcales</taxon>
        <taxon>Microbacteriaceae</taxon>
        <taxon>Agromyces</taxon>
    </lineage>
</organism>
<feature type="domain" description="Beta-lactamase-related" evidence="2">
    <location>
        <begin position="65"/>
        <end position="396"/>
    </location>
</feature>
<dbReference type="AlphaFoldDB" id="A0A4V1QSR3"/>
<reference evidence="3 4" key="1">
    <citation type="submission" date="2019-01" db="EMBL/GenBank/DDBJ databases">
        <authorList>
            <person name="Li J."/>
        </authorList>
    </citation>
    <scope>NUCLEOTIDE SEQUENCE [LARGE SCALE GENOMIC DNA]</scope>
    <source>
        <strain evidence="3 4">CCUG 35506</strain>
    </source>
</reference>
<keyword evidence="1" id="KW-0732">Signal</keyword>
<dbReference type="Pfam" id="PF00144">
    <property type="entry name" value="Beta-lactamase"/>
    <property type="match status" value="1"/>
</dbReference>
<name>A0A4V1QSR3_9MICO</name>